<proteinExistence type="predicted"/>
<dbReference type="EMBL" id="HE796889">
    <property type="protein sequence ID" value="CCL98550.1"/>
    <property type="molecule type" value="Genomic_DNA"/>
</dbReference>
<dbReference type="AlphaFoldDB" id="J4GI19"/>
<dbReference type="InParanoid" id="J4GI19"/>
<dbReference type="HOGENOM" id="CLU_2250203_0_0_1"/>
<sequence length="104" mass="11557">MAQVRILVHHNISQPAGFPQLSTMLGARKFMHAFYTLSLYAQVNERFGMAIEALEEKVHGLDMGFNASTENSSITETQLCLSRILSLNVFRHGSGIHEDDHGNA</sequence>
<keyword evidence="2" id="KW-1185">Reference proteome</keyword>
<dbReference type="RefSeq" id="XP_012177833.1">
    <property type="nucleotide sequence ID" value="XM_012322443.1"/>
</dbReference>
<evidence type="ECO:0000313" key="1">
    <source>
        <dbReference type="EMBL" id="CCL98550.1"/>
    </source>
</evidence>
<protein>
    <submittedName>
        <fullName evidence="1">Uncharacterized protein</fullName>
    </submittedName>
</protein>
<reference evidence="1 2" key="1">
    <citation type="journal article" date="2012" name="Appl. Environ. Microbiol.">
        <title>Short-read sequencing for genomic analysis of the brown rot fungus Fibroporia radiculosa.</title>
        <authorList>
            <person name="Tang J.D."/>
            <person name="Perkins A.D."/>
            <person name="Sonstegard T.S."/>
            <person name="Schroeder S.G."/>
            <person name="Burgess S.C."/>
            <person name="Diehl S.V."/>
        </authorList>
    </citation>
    <scope>NUCLEOTIDE SEQUENCE [LARGE SCALE GENOMIC DNA]</scope>
    <source>
        <strain evidence="1 2">TFFH 294</strain>
    </source>
</reference>
<name>J4GI19_9APHY</name>
<organism evidence="1 2">
    <name type="scientific">Fibroporia radiculosa</name>
    <dbReference type="NCBI Taxonomy" id="599839"/>
    <lineage>
        <taxon>Eukaryota</taxon>
        <taxon>Fungi</taxon>
        <taxon>Dikarya</taxon>
        <taxon>Basidiomycota</taxon>
        <taxon>Agaricomycotina</taxon>
        <taxon>Agaricomycetes</taxon>
        <taxon>Polyporales</taxon>
        <taxon>Fibroporiaceae</taxon>
        <taxon>Fibroporia</taxon>
    </lineage>
</organism>
<dbReference type="GeneID" id="24093461"/>
<evidence type="ECO:0000313" key="2">
    <source>
        <dbReference type="Proteomes" id="UP000006352"/>
    </source>
</evidence>
<accession>J4GI19</accession>
<dbReference type="Proteomes" id="UP000006352">
    <property type="component" value="Unassembled WGS sequence"/>
</dbReference>
<gene>
    <name evidence="1" type="ORF">FIBRA_00550</name>
</gene>